<feature type="domain" description="Phage-Barnase-EndoU-ColicinE5/D-RelE like nuclease 3" evidence="1">
    <location>
        <begin position="6"/>
        <end position="113"/>
    </location>
</feature>
<dbReference type="InterPro" id="IPR041301">
    <property type="entry name" value="PBECR3"/>
</dbReference>
<reference evidence="2 3" key="1">
    <citation type="submission" date="2019-08" db="EMBL/GenBank/DDBJ databases">
        <title>In-depth cultivation of the pig gut microbiome towards novel bacterial diversity and tailored functional studies.</title>
        <authorList>
            <person name="Wylensek D."/>
            <person name="Hitch T.C.A."/>
            <person name="Clavel T."/>
        </authorList>
    </citation>
    <scope>NUCLEOTIDE SEQUENCE [LARGE SCALE GENOMIC DNA]</scope>
    <source>
        <strain evidence="2 3">WCA-383-APC-5B</strain>
    </source>
</reference>
<evidence type="ECO:0000259" key="1">
    <source>
        <dbReference type="Pfam" id="PF18812"/>
    </source>
</evidence>
<evidence type="ECO:0000313" key="2">
    <source>
        <dbReference type="EMBL" id="MSR90372.1"/>
    </source>
</evidence>
<protein>
    <recommendedName>
        <fullName evidence="1">Phage-Barnase-EndoU-ColicinE5/D-RelE like nuclease 3 domain-containing protein</fullName>
    </recommendedName>
</protein>
<proteinExistence type="predicted"/>
<dbReference type="Pfam" id="PF18812">
    <property type="entry name" value="PBECR3"/>
    <property type="match status" value="1"/>
</dbReference>
<name>A0A7X2MWI0_9CLOT</name>
<dbReference type="EMBL" id="VULX01000002">
    <property type="protein sequence ID" value="MSR90372.1"/>
    <property type="molecule type" value="Genomic_DNA"/>
</dbReference>
<comment type="caution">
    <text evidence="2">The sequence shown here is derived from an EMBL/GenBank/DDBJ whole genome shotgun (WGS) entry which is preliminary data.</text>
</comment>
<gene>
    <name evidence="2" type="ORF">FYJ33_02815</name>
</gene>
<accession>A0A7X2MWI0</accession>
<organism evidence="2 3">
    <name type="scientific">Inconstantimicrobium porci</name>
    <dbReference type="NCBI Taxonomy" id="2652291"/>
    <lineage>
        <taxon>Bacteria</taxon>
        <taxon>Bacillati</taxon>
        <taxon>Bacillota</taxon>
        <taxon>Clostridia</taxon>
        <taxon>Eubacteriales</taxon>
        <taxon>Clostridiaceae</taxon>
        <taxon>Inconstantimicrobium</taxon>
    </lineage>
</organism>
<sequence>MKGYIRVGKIHSKVARLAGFNANGDVFASPGVYKHIRKRHFKQLGQNAIDNMTAIMKSILSSPDFIGHDPEKGATSIELVKKAGPFILLALEVDTENNYIYVASLYPLTEGKICSRLHSGRLIPLTSISEFKHLEKKIL</sequence>
<dbReference type="AlphaFoldDB" id="A0A7X2MWI0"/>
<evidence type="ECO:0000313" key="3">
    <source>
        <dbReference type="Proteomes" id="UP000460287"/>
    </source>
</evidence>
<keyword evidence="3" id="KW-1185">Reference proteome</keyword>
<dbReference type="Proteomes" id="UP000460287">
    <property type="component" value="Unassembled WGS sequence"/>
</dbReference>